<reference evidence="6" key="1">
    <citation type="submission" date="2025-08" db="UniProtKB">
        <authorList>
            <consortium name="Ensembl"/>
        </authorList>
    </citation>
    <scope>IDENTIFICATION</scope>
</reference>
<keyword evidence="3" id="KW-0677">Repeat</keyword>
<name>A0A8C9EJT8_PAVCR</name>
<feature type="region of interest" description="Disordered" evidence="5">
    <location>
        <begin position="214"/>
        <end position="256"/>
    </location>
</feature>
<accession>A0A8C9EJT8</accession>
<dbReference type="InterPro" id="IPR030113">
    <property type="entry name" value="AFAP"/>
</dbReference>
<comment type="subcellular location">
    <subcellularLocation>
        <location evidence="1">Cytoplasm</location>
    </subcellularLocation>
</comment>
<feature type="compositionally biased region" description="Low complexity" evidence="5">
    <location>
        <begin position="1"/>
        <end position="11"/>
    </location>
</feature>
<dbReference type="PANTHER" id="PTHR14338:SF9">
    <property type="entry name" value="ACTIN FILAMENT-ASSOCIATED PROTEIN 1-LIKE 2"/>
    <property type="match status" value="1"/>
</dbReference>
<dbReference type="Proteomes" id="UP000694428">
    <property type="component" value="Unplaced"/>
</dbReference>
<keyword evidence="2" id="KW-0963">Cytoplasm</keyword>
<dbReference type="Ensembl" id="ENSPSTT00000001329.1">
    <property type="protein sequence ID" value="ENSPSTP00000001264.1"/>
    <property type="gene ID" value="ENSPSTG00000000996.1"/>
</dbReference>
<reference evidence="6" key="2">
    <citation type="submission" date="2025-09" db="UniProtKB">
        <authorList>
            <consortium name="Ensembl"/>
        </authorList>
    </citation>
    <scope>IDENTIFICATION</scope>
</reference>
<dbReference type="AlphaFoldDB" id="A0A8C9EJT8"/>
<protein>
    <recommendedName>
        <fullName evidence="8">PH domain-containing protein</fullName>
    </recommendedName>
</protein>
<keyword evidence="4" id="KW-0175">Coiled coil</keyword>
<feature type="compositionally biased region" description="Pro residues" evidence="5">
    <location>
        <begin position="12"/>
        <end position="24"/>
    </location>
</feature>
<keyword evidence="7" id="KW-1185">Reference proteome</keyword>
<evidence type="ECO:0000313" key="6">
    <source>
        <dbReference type="Ensembl" id="ENSPSTP00000001264.1"/>
    </source>
</evidence>
<sequence>MRITVRITRAVPPRPPPRPTPPAAPRLSSAGSCGGSCGWGAGRSSSSCCGSTRCWCEEGQRERVLLHGPRPQQRPLPTLQGFRCAADLQPALQLDLRGCRVAYKEKRGRRLQHALKVEGAAGEALLIGFPSRQQAEDWRKVWRCCSPAELGAGRWERSAAGGCRRARGWRKGRHAGGAAHAGSRPHGAWGCSVGLQCSPSPLCQVIQEVSSSSPSGPAACSPPASPCRAFGRAANPKQEEDGTRRSPSRSPTEDSKGGFLAVRLRWQRLWCAARRGALRMFPEPGGAPRRPSPRAVLRDGCDVTASGPPQRLHVARRVREFAVLQARPDEEGGAWLKSPPAKGGGSPAGANPCAETPGLGDGGRSPAAGGLLLRRIPTPNAYMDDPFGQPPASAAPRRLSSNTERLQRLQHSLDRAVRGQRRRPTSAAPGGSAAPPHGAAAVPQARQRDEGSPQLHTRDFFRSQRTLTLPPRKGTRDGLDFLTGKRAGSRLEKGGLKAGSELTLLPHRKAPAASSEVWDCGH</sequence>
<evidence type="ECO:0000256" key="1">
    <source>
        <dbReference type="ARBA" id="ARBA00004496"/>
    </source>
</evidence>
<feature type="compositionally biased region" description="Basic and acidic residues" evidence="5">
    <location>
        <begin position="446"/>
        <end position="462"/>
    </location>
</feature>
<evidence type="ECO:0000256" key="5">
    <source>
        <dbReference type="SAM" id="MobiDB-lite"/>
    </source>
</evidence>
<feature type="region of interest" description="Disordered" evidence="5">
    <location>
        <begin position="331"/>
        <end position="487"/>
    </location>
</feature>
<feature type="region of interest" description="Disordered" evidence="5">
    <location>
        <begin position="1"/>
        <end position="30"/>
    </location>
</feature>
<evidence type="ECO:0000256" key="4">
    <source>
        <dbReference type="ARBA" id="ARBA00023054"/>
    </source>
</evidence>
<feature type="compositionally biased region" description="Basic and acidic residues" evidence="5">
    <location>
        <begin position="405"/>
        <end position="417"/>
    </location>
</feature>
<dbReference type="GO" id="GO:0005829">
    <property type="term" value="C:cytosol"/>
    <property type="evidence" value="ECO:0007669"/>
    <property type="project" value="TreeGrafter"/>
</dbReference>
<organism evidence="6 7">
    <name type="scientific">Pavo cristatus</name>
    <name type="common">Indian peafowl</name>
    <name type="synonym">Blue peafowl</name>
    <dbReference type="NCBI Taxonomy" id="9049"/>
    <lineage>
        <taxon>Eukaryota</taxon>
        <taxon>Metazoa</taxon>
        <taxon>Chordata</taxon>
        <taxon>Craniata</taxon>
        <taxon>Vertebrata</taxon>
        <taxon>Euteleostomi</taxon>
        <taxon>Archelosauria</taxon>
        <taxon>Archosauria</taxon>
        <taxon>Dinosauria</taxon>
        <taxon>Saurischia</taxon>
        <taxon>Theropoda</taxon>
        <taxon>Coelurosauria</taxon>
        <taxon>Aves</taxon>
        <taxon>Neognathae</taxon>
        <taxon>Galloanserae</taxon>
        <taxon>Galliformes</taxon>
        <taxon>Phasianidae</taxon>
        <taxon>Phasianinae</taxon>
        <taxon>Pavo</taxon>
    </lineage>
</organism>
<dbReference type="PANTHER" id="PTHR14338">
    <property type="entry name" value="ACTIN FILAMENT-ASSOCIATED PROTEIN 1 FAMILY MEMBER"/>
    <property type="match status" value="1"/>
</dbReference>
<evidence type="ECO:0000256" key="2">
    <source>
        <dbReference type="ARBA" id="ARBA00022490"/>
    </source>
</evidence>
<evidence type="ECO:0008006" key="8">
    <source>
        <dbReference type="Google" id="ProtNLM"/>
    </source>
</evidence>
<proteinExistence type="predicted"/>
<evidence type="ECO:0000313" key="7">
    <source>
        <dbReference type="Proteomes" id="UP000694428"/>
    </source>
</evidence>
<dbReference type="GO" id="GO:0017124">
    <property type="term" value="F:SH3 domain binding"/>
    <property type="evidence" value="ECO:0007669"/>
    <property type="project" value="TreeGrafter"/>
</dbReference>
<evidence type="ECO:0000256" key="3">
    <source>
        <dbReference type="ARBA" id="ARBA00022737"/>
    </source>
</evidence>
<feature type="compositionally biased region" description="Low complexity" evidence="5">
    <location>
        <begin position="427"/>
        <end position="445"/>
    </location>
</feature>